<protein>
    <submittedName>
        <fullName evidence="2">Uncharacterized protein</fullName>
    </submittedName>
</protein>
<dbReference type="AlphaFoldDB" id="A0A3N2Q911"/>
<dbReference type="Proteomes" id="UP000272025">
    <property type="component" value="Unassembled WGS sequence"/>
</dbReference>
<sequence>MEYRAAEIAENVRDALDVPIRTTAKIVYRGFMTQVGYSRRRTTGTHGEVTMEERKRDRVQKQIEVEE</sequence>
<proteinExistence type="predicted"/>
<keyword evidence="3" id="KW-1185">Reference proteome</keyword>
<evidence type="ECO:0000313" key="3">
    <source>
        <dbReference type="Proteomes" id="UP000272025"/>
    </source>
</evidence>
<organism evidence="2 3">
    <name type="scientific">Sodiomyces alkalinus (strain CBS 110278 / VKM F-3762 / F11)</name>
    <name type="common">Alkaliphilic filamentous fungus</name>
    <dbReference type="NCBI Taxonomy" id="1314773"/>
    <lineage>
        <taxon>Eukaryota</taxon>
        <taxon>Fungi</taxon>
        <taxon>Dikarya</taxon>
        <taxon>Ascomycota</taxon>
        <taxon>Pezizomycotina</taxon>
        <taxon>Sordariomycetes</taxon>
        <taxon>Hypocreomycetidae</taxon>
        <taxon>Glomerellales</taxon>
        <taxon>Plectosphaerellaceae</taxon>
        <taxon>Sodiomyces</taxon>
    </lineage>
</organism>
<dbReference type="RefSeq" id="XP_028471060.1">
    <property type="nucleotide sequence ID" value="XM_028613815.1"/>
</dbReference>
<feature type="region of interest" description="Disordered" evidence="1">
    <location>
        <begin position="39"/>
        <end position="67"/>
    </location>
</feature>
<evidence type="ECO:0000256" key="1">
    <source>
        <dbReference type="SAM" id="MobiDB-lite"/>
    </source>
</evidence>
<dbReference type="GeneID" id="39582293"/>
<evidence type="ECO:0000313" key="2">
    <source>
        <dbReference type="EMBL" id="ROT43254.1"/>
    </source>
</evidence>
<accession>A0A3N2Q911</accession>
<dbReference type="EMBL" id="ML119051">
    <property type="protein sequence ID" value="ROT43254.1"/>
    <property type="molecule type" value="Genomic_DNA"/>
</dbReference>
<reference evidence="2 3" key="1">
    <citation type="journal article" date="2018" name="Mol. Ecol.">
        <title>The obligate alkalophilic soda-lake fungus Sodiomyces alkalinus has shifted to a protein diet.</title>
        <authorList>
            <person name="Grum-Grzhimaylo A.A."/>
            <person name="Falkoski D.L."/>
            <person name="van den Heuvel J."/>
            <person name="Valero-Jimenez C.A."/>
            <person name="Min B."/>
            <person name="Choi I.G."/>
            <person name="Lipzen A."/>
            <person name="Daum C.G."/>
            <person name="Aanen D.K."/>
            <person name="Tsang A."/>
            <person name="Henrissat B."/>
            <person name="Bilanenko E.N."/>
            <person name="de Vries R.P."/>
            <person name="van Kan J.A.L."/>
            <person name="Grigoriev I.V."/>
            <person name="Debets A.J.M."/>
        </authorList>
    </citation>
    <scope>NUCLEOTIDE SEQUENCE [LARGE SCALE GENOMIC DNA]</scope>
    <source>
        <strain evidence="2 3">F11</strain>
    </source>
</reference>
<feature type="compositionally biased region" description="Basic and acidic residues" evidence="1">
    <location>
        <begin position="49"/>
        <end position="67"/>
    </location>
</feature>
<name>A0A3N2Q911_SODAK</name>
<gene>
    <name evidence="2" type="ORF">SODALDRAFT_355458</name>
</gene>